<name>A0A0R2LJT3_9LACO</name>
<dbReference type="InterPro" id="IPR050772">
    <property type="entry name" value="Hydratase-Decarb/MhpD_sf"/>
</dbReference>
<dbReference type="GO" id="GO:0008684">
    <property type="term" value="F:2-oxopent-4-enoate hydratase activity"/>
    <property type="evidence" value="ECO:0007669"/>
    <property type="project" value="TreeGrafter"/>
</dbReference>
<dbReference type="SUPFAM" id="SSF56529">
    <property type="entry name" value="FAH"/>
    <property type="match status" value="1"/>
</dbReference>
<comment type="caution">
    <text evidence="1">The sequence shown here is derived from an EMBL/GenBank/DDBJ whole genome shotgun (WGS) entry which is preliminary data.</text>
</comment>
<dbReference type="GO" id="GO:0005737">
    <property type="term" value="C:cytoplasm"/>
    <property type="evidence" value="ECO:0007669"/>
    <property type="project" value="TreeGrafter"/>
</dbReference>
<reference evidence="1 2" key="1">
    <citation type="journal article" date="2015" name="Genome Announc.">
        <title>Expanding the biotechnology potential of lactobacilli through comparative genomics of 213 strains and associated genera.</title>
        <authorList>
            <person name="Sun Z."/>
            <person name="Harris H.M."/>
            <person name="McCann A."/>
            <person name="Guo C."/>
            <person name="Argimon S."/>
            <person name="Zhang W."/>
            <person name="Yang X."/>
            <person name="Jeffery I.B."/>
            <person name="Cooney J.C."/>
            <person name="Kagawa T.F."/>
            <person name="Liu W."/>
            <person name="Song Y."/>
            <person name="Salvetti E."/>
            <person name="Wrobel A."/>
            <person name="Rasinkangas P."/>
            <person name="Parkhill J."/>
            <person name="Rea M.C."/>
            <person name="O'Sullivan O."/>
            <person name="Ritari J."/>
            <person name="Douillard F.P."/>
            <person name="Paul Ross R."/>
            <person name="Yang R."/>
            <person name="Briner A.E."/>
            <person name="Felis G.E."/>
            <person name="de Vos W.M."/>
            <person name="Barrangou R."/>
            <person name="Klaenhammer T.R."/>
            <person name="Caufield P.W."/>
            <person name="Cui Y."/>
            <person name="Zhang H."/>
            <person name="O'Toole P.W."/>
        </authorList>
    </citation>
    <scope>NUCLEOTIDE SEQUENCE [LARGE SCALE GENOMIC DNA]</scope>
    <source>
        <strain evidence="1 2">NBRC 103219</strain>
    </source>
</reference>
<dbReference type="Gene3D" id="3.90.850.10">
    <property type="entry name" value="Fumarylacetoacetase-like, C-terminal domain"/>
    <property type="match status" value="1"/>
</dbReference>
<evidence type="ECO:0000313" key="1">
    <source>
        <dbReference type="EMBL" id="KRO02068.1"/>
    </source>
</evidence>
<sequence>MTNEKLSTSEKDLAKTLFKAYSTGKALDMTEYSDVVTDDASAYRVQDYLTELKDEKIGGYKVSLTSKETQDLFDADAPLYGAQIDSHVVQGPHTFDNTKLMEPLAEVELVFRAKEELSRTDSLEELLNKTLVAPAIEVPDSRFSDWFPALPKHLVMADAAVGGYIVYGTEKEASSVFSSVEQVANVHCQLFQDDVLLKDGVSTEVLGNPLNSLHWLTEKLATQGQMIEAGQLVSSGTFLLPEKLTAGKWKAVFDNGLGEVNLSVVE</sequence>
<dbReference type="RefSeq" id="WP_017867399.1">
    <property type="nucleotide sequence ID" value="NZ_BJYB01000010.1"/>
</dbReference>
<proteinExistence type="predicted"/>
<accession>A0A0R2LJT3</accession>
<dbReference type="OrthoDB" id="9792137at2"/>
<dbReference type="AlphaFoldDB" id="A0A0R2LJT3"/>
<keyword evidence="2" id="KW-1185">Reference proteome</keyword>
<protein>
    <submittedName>
        <fullName evidence="1">2-keto-4-pentenoate hydratase</fullName>
    </submittedName>
</protein>
<dbReference type="STRING" id="449659.IV66_GL001738"/>
<dbReference type="Proteomes" id="UP000051886">
    <property type="component" value="Unassembled WGS sequence"/>
</dbReference>
<dbReference type="EMBL" id="JQCN01000004">
    <property type="protein sequence ID" value="KRO02068.1"/>
    <property type="molecule type" value="Genomic_DNA"/>
</dbReference>
<dbReference type="InterPro" id="IPR036663">
    <property type="entry name" value="Fumarylacetoacetase_C_sf"/>
</dbReference>
<dbReference type="PATRIC" id="fig|449659.4.peg.1775"/>
<dbReference type="PANTHER" id="PTHR30143:SF0">
    <property type="entry name" value="2-KETO-4-PENTENOATE HYDRATASE"/>
    <property type="match status" value="1"/>
</dbReference>
<organism evidence="1 2">
    <name type="scientific">Ligilactobacillus pobuzihii</name>
    <dbReference type="NCBI Taxonomy" id="449659"/>
    <lineage>
        <taxon>Bacteria</taxon>
        <taxon>Bacillati</taxon>
        <taxon>Bacillota</taxon>
        <taxon>Bacilli</taxon>
        <taxon>Lactobacillales</taxon>
        <taxon>Lactobacillaceae</taxon>
        <taxon>Ligilactobacillus</taxon>
    </lineage>
</organism>
<gene>
    <name evidence="1" type="ORF">IV66_GL001738</name>
</gene>
<evidence type="ECO:0000313" key="2">
    <source>
        <dbReference type="Proteomes" id="UP000051886"/>
    </source>
</evidence>
<dbReference type="PANTHER" id="PTHR30143">
    <property type="entry name" value="ACID HYDRATASE"/>
    <property type="match status" value="1"/>
</dbReference>